<feature type="region of interest" description="Disordered" evidence="1">
    <location>
        <begin position="91"/>
        <end position="132"/>
    </location>
</feature>
<protein>
    <submittedName>
        <fullName evidence="2">Uncharacterized protein</fullName>
    </submittedName>
</protein>
<feature type="compositionally biased region" description="Acidic residues" evidence="1">
    <location>
        <begin position="120"/>
        <end position="132"/>
    </location>
</feature>
<comment type="caution">
    <text evidence="2">The sequence shown here is derived from an EMBL/GenBank/DDBJ whole genome shotgun (WGS) entry which is preliminary data.</text>
</comment>
<feature type="compositionally biased region" description="Pro residues" evidence="1">
    <location>
        <begin position="98"/>
        <end position="119"/>
    </location>
</feature>
<dbReference type="AlphaFoldDB" id="A0A2P5EIZ9"/>
<reference evidence="3" key="1">
    <citation type="submission" date="2016-06" db="EMBL/GenBank/DDBJ databases">
        <title>Parallel loss of symbiosis genes in relatives of nitrogen-fixing non-legume Parasponia.</title>
        <authorList>
            <person name="Van Velzen R."/>
            <person name="Holmer R."/>
            <person name="Bu F."/>
            <person name="Rutten L."/>
            <person name="Van Zeijl A."/>
            <person name="Liu W."/>
            <person name="Santuari L."/>
            <person name="Cao Q."/>
            <person name="Sharma T."/>
            <person name="Shen D."/>
            <person name="Roswanjaya Y."/>
            <person name="Wardhani T."/>
            <person name="Kalhor M.S."/>
            <person name="Jansen J."/>
            <person name="Van den Hoogen J."/>
            <person name="Gungor B."/>
            <person name="Hartog M."/>
            <person name="Hontelez J."/>
            <person name="Verver J."/>
            <person name="Yang W.-C."/>
            <person name="Schijlen E."/>
            <person name="Repin R."/>
            <person name="Schilthuizen M."/>
            <person name="Schranz E."/>
            <person name="Heidstra R."/>
            <person name="Miyata K."/>
            <person name="Fedorova E."/>
            <person name="Kohlen W."/>
            <person name="Bisseling T."/>
            <person name="Smit S."/>
            <person name="Geurts R."/>
        </authorList>
    </citation>
    <scope>NUCLEOTIDE SEQUENCE [LARGE SCALE GENOMIC DNA]</scope>
    <source>
        <strain evidence="3">cv. RG33-2</strain>
    </source>
</reference>
<accession>A0A2P5EIZ9</accession>
<organism evidence="2 3">
    <name type="scientific">Trema orientale</name>
    <name type="common">Charcoal tree</name>
    <name type="synonym">Celtis orientalis</name>
    <dbReference type="NCBI Taxonomy" id="63057"/>
    <lineage>
        <taxon>Eukaryota</taxon>
        <taxon>Viridiplantae</taxon>
        <taxon>Streptophyta</taxon>
        <taxon>Embryophyta</taxon>
        <taxon>Tracheophyta</taxon>
        <taxon>Spermatophyta</taxon>
        <taxon>Magnoliopsida</taxon>
        <taxon>eudicotyledons</taxon>
        <taxon>Gunneridae</taxon>
        <taxon>Pentapetalae</taxon>
        <taxon>rosids</taxon>
        <taxon>fabids</taxon>
        <taxon>Rosales</taxon>
        <taxon>Cannabaceae</taxon>
        <taxon>Trema</taxon>
    </lineage>
</organism>
<dbReference type="Proteomes" id="UP000237000">
    <property type="component" value="Unassembled WGS sequence"/>
</dbReference>
<name>A0A2P5EIZ9_TREOI</name>
<evidence type="ECO:0000313" key="2">
    <source>
        <dbReference type="EMBL" id="PON85519.1"/>
    </source>
</evidence>
<dbReference type="EMBL" id="JXTC01000146">
    <property type="protein sequence ID" value="PON85519.1"/>
    <property type="molecule type" value="Genomic_DNA"/>
</dbReference>
<sequence>MHPLVSGTSSETNTTVEPQMVEKKKNVPDELHPIMKLKVQTQNYLTAAHQREQVLLAQRDADRQYYDKQMTYMSNALSILLLGFRMPVRETPTALPVPSMPPPPGLPPRYRPQPLPPPSEPEEDEDATDLSS</sequence>
<evidence type="ECO:0000313" key="3">
    <source>
        <dbReference type="Proteomes" id="UP000237000"/>
    </source>
</evidence>
<proteinExistence type="predicted"/>
<dbReference type="InParanoid" id="A0A2P5EIZ9"/>
<evidence type="ECO:0000256" key="1">
    <source>
        <dbReference type="SAM" id="MobiDB-lite"/>
    </source>
</evidence>
<gene>
    <name evidence="2" type="ORF">TorRG33x02_186680</name>
</gene>
<keyword evidence="3" id="KW-1185">Reference proteome</keyword>